<dbReference type="Proteomes" id="UP001359559">
    <property type="component" value="Unassembled WGS sequence"/>
</dbReference>
<sequence>MPYVYLLPSHSLCYFGLTHTLTLFINSLSQFLRSPSHGNPPEIQVPATARLNARNSCRFITMKKKTKCT</sequence>
<keyword evidence="2" id="KW-1185">Reference proteome</keyword>
<dbReference type="AlphaFoldDB" id="A0AAN9EW64"/>
<accession>A0AAN9EW64</accession>
<proteinExistence type="predicted"/>
<organism evidence="1 2">
    <name type="scientific">Clitoria ternatea</name>
    <name type="common">Butterfly pea</name>
    <dbReference type="NCBI Taxonomy" id="43366"/>
    <lineage>
        <taxon>Eukaryota</taxon>
        <taxon>Viridiplantae</taxon>
        <taxon>Streptophyta</taxon>
        <taxon>Embryophyta</taxon>
        <taxon>Tracheophyta</taxon>
        <taxon>Spermatophyta</taxon>
        <taxon>Magnoliopsida</taxon>
        <taxon>eudicotyledons</taxon>
        <taxon>Gunneridae</taxon>
        <taxon>Pentapetalae</taxon>
        <taxon>rosids</taxon>
        <taxon>fabids</taxon>
        <taxon>Fabales</taxon>
        <taxon>Fabaceae</taxon>
        <taxon>Papilionoideae</taxon>
        <taxon>50 kb inversion clade</taxon>
        <taxon>NPAAA clade</taxon>
        <taxon>indigoferoid/millettioid clade</taxon>
        <taxon>Phaseoleae</taxon>
        <taxon>Clitoria</taxon>
    </lineage>
</organism>
<evidence type="ECO:0000313" key="2">
    <source>
        <dbReference type="Proteomes" id="UP001359559"/>
    </source>
</evidence>
<name>A0AAN9EW64_CLITE</name>
<protein>
    <submittedName>
        <fullName evidence="1">Uncharacterized protein</fullName>
    </submittedName>
</protein>
<comment type="caution">
    <text evidence="1">The sequence shown here is derived from an EMBL/GenBank/DDBJ whole genome shotgun (WGS) entry which is preliminary data.</text>
</comment>
<gene>
    <name evidence="1" type="ORF">RJT34_32050</name>
</gene>
<evidence type="ECO:0000313" key="1">
    <source>
        <dbReference type="EMBL" id="KAK7264441.1"/>
    </source>
</evidence>
<dbReference type="EMBL" id="JAYKXN010000008">
    <property type="protein sequence ID" value="KAK7264441.1"/>
    <property type="molecule type" value="Genomic_DNA"/>
</dbReference>
<reference evidence="1 2" key="1">
    <citation type="submission" date="2024-01" db="EMBL/GenBank/DDBJ databases">
        <title>The genomes of 5 underutilized Papilionoideae crops provide insights into root nodulation and disease resistance.</title>
        <authorList>
            <person name="Yuan L."/>
        </authorList>
    </citation>
    <scope>NUCLEOTIDE SEQUENCE [LARGE SCALE GENOMIC DNA]</scope>
    <source>
        <strain evidence="1">LY-2023</strain>
        <tissue evidence="1">Leaf</tissue>
    </source>
</reference>